<dbReference type="InterPro" id="IPR009799">
    <property type="entry name" value="EthD_dom"/>
</dbReference>
<feature type="non-terminal residue" evidence="3">
    <location>
        <position position="137"/>
    </location>
</feature>
<feature type="domain" description="EthD" evidence="2">
    <location>
        <begin position="21"/>
        <end position="117"/>
    </location>
</feature>
<evidence type="ECO:0000256" key="1">
    <source>
        <dbReference type="ARBA" id="ARBA00005986"/>
    </source>
</evidence>
<protein>
    <recommendedName>
        <fullName evidence="2">EthD domain-containing protein</fullName>
    </recommendedName>
</protein>
<comment type="similarity">
    <text evidence="1">Belongs to the tpcK family.</text>
</comment>
<evidence type="ECO:0000313" key="3">
    <source>
        <dbReference type="EMBL" id="KAF2735814.1"/>
    </source>
</evidence>
<dbReference type="AlphaFoldDB" id="A0A9P4R330"/>
<evidence type="ECO:0000313" key="4">
    <source>
        <dbReference type="Proteomes" id="UP000799444"/>
    </source>
</evidence>
<dbReference type="Gene3D" id="3.30.70.100">
    <property type="match status" value="1"/>
</dbReference>
<organism evidence="3 4">
    <name type="scientific">Polyplosphaeria fusca</name>
    <dbReference type="NCBI Taxonomy" id="682080"/>
    <lineage>
        <taxon>Eukaryota</taxon>
        <taxon>Fungi</taxon>
        <taxon>Dikarya</taxon>
        <taxon>Ascomycota</taxon>
        <taxon>Pezizomycotina</taxon>
        <taxon>Dothideomycetes</taxon>
        <taxon>Pleosporomycetidae</taxon>
        <taxon>Pleosporales</taxon>
        <taxon>Tetraplosphaeriaceae</taxon>
        <taxon>Polyplosphaeria</taxon>
    </lineage>
</organism>
<evidence type="ECO:0000259" key="2">
    <source>
        <dbReference type="Pfam" id="PF07110"/>
    </source>
</evidence>
<dbReference type="SUPFAM" id="SSF54909">
    <property type="entry name" value="Dimeric alpha+beta barrel"/>
    <property type="match status" value="1"/>
</dbReference>
<comment type="caution">
    <text evidence="3">The sequence shown here is derived from an EMBL/GenBank/DDBJ whole genome shotgun (WGS) entry which is preliminary data.</text>
</comment>
<keyword evidence="4" id="KW-1185">Reference proteome</keyword>
<dbReference type="Proteomes" id="UP000799444">
    <property type="component" value="Unassembled WGS sequence"/>
</dbReference>
<name>A0A9P4R330_9PLEO</name>
<reference evidence="3" key="1">
    <citation type="journal article" date="2020" name="Stud. Mycol.">
        <title>101 Dothideomycetes genomes: a test case for predicting lifestyles and emergence of pathogens.</title>
        <authorList>
            <person name="Haridas S."/>
            <person name="Albert R."/>
            <person name="Binder M."/>
            <person name="Bloem J."/>
            <person name="Labutti K."/>
            <person name="Salamov A."/>
            <person name="Andreopoulos B."/>
            <person name="Baker S."/>
            <person name="Barry K."/>
            <person name="Bills G."/>
            <person name="Bluhm B."/>
            <person name="Cannon C."/>
            <person name="Castanera R."/>
            <person name="Culley D."/>
            <person name="Daum C."/>
            <person name="Ezra D."/>
            <person name="Gonzalez J."/>
            <person name="Henrissat B."/>
            <person name="Kuo A."/>
            <person name="Liang C."/>
            <person name="Lipzen A."/>
            <person name="Lutzoni F."/>
            <person name="Magnuson J."/>
            <person name="Mondo S."/>
            <person name="Nolan M."/>
            <person name="Ohm R."/>
            <person name="Pangilinan J."/>
            <person name="Park H.-J."/>
            <person name="Ramirez L."/>
            <person name="Alfaro M."/>
            <person name="Sun H."/>
            <person name="Tritt A."/>
            <person name="Yoshinaga Y."/>
            <person name="Zwiers L.-H."/>
            <person name="Turgeon B."/>
            <person name="Goodwin S."/>
            <person name="Spatafora J."/>
            <person name="Crous P."/>
            <person name="Grigoriev I."/>
        </authorList>
    </citation>
    <scope>NUCLEOTIDE SEQUENCE</scope>
    <source>
        <strain evidence="3">CBS 125425</strain>
    </source>
</reference>
<dbReference type="InterPro" id="IPR011008">
    <property type="entry name" value="Dimeric_a/b-barrel"/>
</dbReference>
<dbReference type="OrthoDB" id="3454835at2759"/>
<dbReference type="EMBL" id="ML996131">
    <property type="protein sequence ID" value="KAF2735814.1"/>
    <property type="molecule type" value="Genomic_DNA"/>
</dbReference>
<gene>
    <name evidence="3" type="ORF">EJ04DRAFT_511442</name>
</gene>
<proteinExistence type="inferred from homology"/>
<dbReference type="Pfam" id="PF07110">
    <property type="entry name" value="EthD"/>
    <property type="match status" value="1"/>
</dbReference>
<sequence length="137" mass="15856">MDSNDQPPKRLFQWTVCAYRKPGMDEDEYHAYMSEKHGPLVKALMAKHGVIRFSMTHNTTETKKQMKKIAGPDFDAYADYDSFVQAVFKDVEDFVRLTEDPFYIETVNPDHANFADMERSRMTVGWVEDHVADGKVV</sequence>
<accession>A0A9P4R330</accession>
<dbReference type="GO" id="GO:0016491">
    <property type="term" value="F:oxidoreductase activity"/>
    <property type="evidence" value="ECO:0007669"/>
    <property type="project" value="InterPro"/>
</dbReference>